<dbReference type="CDD" id="cd01650">
    <property type="entry name" value="RT_nLTR_like"/>
    <property type="match status" value="1"/>
</dbReference>
<dbReference type="InterPro" id="IPR036691">
    <property type="entry name" value="Endo/exonu/phosph_ase_sf"/>
</dbReference>
<evidence type="ECO:0000259" key="1">
    <source>
        <dbReference type="PROSITE" id="PS50878"/>
    </source>
</evidence>
<dbReference type="Pfam" id="PF00078">
    <property type="entry name" value="RVT_1"/>
    <property type="match status" value="1"/>
</dbReference>
<gene>
    <name evidence="2" type="ORF">KP509_20G000800</name>
</gene>
<dbReference type="Gene3D" id="3.60.10.10">
    <property type="entry name" value="Endonuclease/exonuclease/phosphatase"/>
    <property type="match status" value="1"/>
</dbReference>
<comment type="caution">
    <text evidence="2">The sequence shown here is derived from an EMBL/GenBank/DDBJ whole genome shotgun (WGS) entry which is preliminary data.</text>
</comment>
<accession>A0A8T2SCD7</accession>
<name>A0A8T2SCD7_CERRI</name>
<dbReference type="AlphaFoldDB" id="A0A8T2SCD7"/>
<dbReference type="OMA" id="AHGAYIR"/>
<evidence type="ECO:0000313" key="3">
    <source>
        <dbReference type="Proteomes" id="UP000825935"/>
    </source>
</evidence>
<proteinExistence type="predicted"/>
<organism evidence="2 3">
    <name type="scientific">Ceratopteris richardii</name>
    <name type="common">Triangle waterfern</name>
    <dbReference type="NCBI Taxonomy" id="49495"/>
    <lineage>
        <taxon>Eukaryota</taxon>
        <taxon>Viridiplantae</taxon>
        <taxon>Streptophyta</taxon>
        <taxon>Embryophyta</taxon>
        <taxon>Tracheophyta</taxon>
        <taxon>Polypodiopsida</taxon>
        <taxon>Polypodiidae</taxon>
        <taxon>Polypodiales</taxon>
        <taxon>Pteridineae</taxon>
        <taxon>Pteridaceae</taxon>
        <taxon>Parkerioideae</taxon>
        <taxon>Ceratopteris</taxon>
    </lineage>
</organism>
<dbReference type="SUPFAM" id="SSF56672">
    <property type="entry name" value="DNA/RNA polymerases"/>
    <property type="match status" value="1"/>
</dbReference>
<dbReference type="InterPro" id="IPR026960">
    <property type="entry name" value="RVT-Znf"/>
</dbReference>
<dbReference type="PANTHER" id="PTHR19446">
    <property type="entry name" value="REVERSE TRANSCRIPTASES"/>
    <property type="match status" value="1"/>
</dbReference>
<dbReference type="Proteomes" id="UP000825935">
    <property type="component" value="Chromosome 20"/>
</dbReference>
<dbReference type="Pfam" id="PF13966">
    <property type="entry name" value="zf-RVT"/>
    <property type="match status" value="1"/>
</dbReference>
<protein>
    <recommendedName>
        <fullName evidence="1">Reverse transcriptase domain-containing protein</fullName>
    </recommendedName>
</protein>
<dbReference type="InterPro" id="IPR043502">
    <property type="entry name" value="DNA/RNA_pol_sf"/>
</dbReference>
<dbReference type="InterPro" id="IPR000477">
    <property type="entry name" value="RT_dom"/>
</dbReference>
<sequence>MERVRTWKNLLHAIHSCAKLQVWEDARILLCGDFNMVDADMDCTTSASLISSQENSMWNEVLDFLNCKNLWCYIGGHTIRYSFHSRSHRKAMSGLDRCYYSHTSLLNAMSTMWVDATLLSVRNPLLVSLRGVEWNSCVLDKFHRIPLRVNLAWLQTSMFKASVEKLIFSVISLKASLCMKWEFLVAGMQDVIRDCGKYFANTLRAAKGEAEHLILLMTEKVDSGQLLSERDHAQLCDAYRCLHLIENNAIRSSKVRARCMEVNDLHANSKCFFDFLRAKCTNATISSLEFNGQILQDGNSIAHACTEHFEKLFAAAFSTSDAWFMATQDSLAYTPQIIDSRTADNCEKSITEEVLLALQSLRNGKARGLDGLSKEFVVVFWPSLKTLLLDACNEIWSCQKMPIKLIPKVEIPRKVVDWRPITMMNIIYKLFAKIFAMRLKPIIHTVVHPSQIGFVHKRSIYDNILFTQLMMEHVVSSNQEVVGMQIYFEKAFDRIRLDFIAAINGRLSAPFVIQRSVRQGCPLSPLFYALASTPMFYLLEAKLNSNLIHVISMFGSSHIVVEFVDDTFIFAKAEVENVQNILACLDSFSVAFSLCINMGKSVLINIFAHHFESLPWNGPKVDTGIVFRHLGYPLGINVPIKDKIRWVLCKVRAKMELWRASQWPLHIRIRIVQALMQPYLMYYLRLLDWKKYFLWNKKHNRACVLSAWRYVCQPKSRGGLGILYLHAHIMARRTVFIMRVTSPFKPLWTKISWQLMENAVVYYKGNWNLNRYVGNSFASMSPYWSFLTTPPLALSLGAAARYFNNKGIDSIAKCYDSKWEILSFPAIRRAYAVGSAYWSKWIQIAIFLQEYQVPLSVDFSNPWRDLLLAKHTRWWTGKANTFYPSLLPSDDVTLQCNARWKLQKAPSWWHARFSLLWESSLTFRMKIFMWRIFTGHFTLGAFLSRHGLQGVRCPHCASHDESMRHAFWTFSFIQRWWNKFFLFPIWDMRASKIGSTFFLFGSGDRVLDWTRERCLSLLLWNIWMFRNKKLFQNKSYVSSFSWTLCKLVLCGEIDVIPDEDRMMFASFLETV</sequence>
<dbReference type="PROSITE" id="PS50878">
    <property type="entry name" value="RT_POL"/>
    <property type="match status" value="1"/>
</dbReference>
<reference evidence="2" key="1">
    <citation type="submission" date="2021-08" db="EMBL/GenBank/DDBJ databases">
        <title>WGS assembly of Ceratopteris richardii.</title>
        <authorList>
            <person name="Marchant D.B."/>
            <person name="Chen G."/>
            <person name="Jenkins J."/>
            <person name="Shu S."/>
            <person name="Leebens-Mack J."/>
            <person name="Grimwood J."/>
            <person name="Schmutz J."/>
            <person name="Soltis P."/>
            <person name="Soltis D."/>
            <person name="Chen Z.-H."/>
        </authorList>
    </citation>
    <scope>NUCLEOTIDE SEQUENCE</scope>
    <source>
        <strain evidence="2">Whitten #5841</strain>
        <tissue evidence="2">Leaf</tissue>
    </source>
</reference>
<evidence type="ECO:0000313" key="2">
    <source>
        <dbReference type="EMBL" id="KAH7330770.1"/>
    </source>
</evidence>
<dbReference type="OrthoDB" id="1938551at2759"/>
<dbReference type="EMBL" id="CM035425">
    <property type="protein sequence ID" value="KAH7330770.1"/>
    <property type="molecule type" value="Genomic_DNA"/>
</dbReference>
<dbReference type="SUPFAM" id="SSF56219">
    <property type="entry name" value="DNase I-like"/>
    <property type="match status" value="1"/>
</dbReference>
<feature type="domain" description="Reverse transcriptase" evidence="1">
    <location>
        <begin position="387"/>
        <end position="621"/>
    </location>
</feature>
<keyword evidence="3" id="KW-1185">Reference proteome</keyword>